<feature type="signal peptide" evidence="1">
    <location>
        <begin position="1"/>
        <end position="20"/>
    </location>
</feature>
<feature type="chain" id="PRO_5036446070" evidence="1">
    <location>
        <begin position="21"/>
        <end position="345"/>
    </location>
</feature>
<keyword evidence="1" id="KW-0732">Signal</keyword>
<organism evidence="2 3">
    <name type="scientific">Nephila pilipes</name>
    <name type="common">Giant wood spider</name>
    <name type="synonym">Nephila maculata</name>
    <dbReference type="NCBI Taxonomy" id="299642"/>
    <lineage>
        <taxon>Eukaryota</taxon>
        <taxon>Metazoa</taxon>
        <taxon>Ecdysozoa</taxon>
        <taxon>Arthropoda</taxon>
        <taxon>Chelicerata</taxon>
        <taxon>Arachnida</taxon>
        <taxon>Araneae</taxon>
        <taxon>Araneomorphae</taxon>
        <taxon>Entelegynae</taxon>
        <taxon>Araneoidea</taxon>
        <taxon>Nephilidae</taxon>
        <taxon>Nephila</taxon>
    </lineage>
</organism>
<evidence type="ECO:0000313" key="3">
    <source>
        <dbReference type="Proteomes" id="UP000887013"/>
    </source>
</evidence>
<name>A0A8X6R8Z3_NEPPI</name>
<accession>A0A8X6R8Z3</accession>
<dbReference type="PANTHER" id="PTHR45902:SF4">
    <property type="entry name" value="G-PROTEIN COUPLED RECEPTORS FAMILY 2 PROFILE 2 DOMAIN-CONTAINING PROTEIN"/>
    <property type="match status" value="1"/>
</dbReference>
<reference evidence="2" key="1">
    <citation type="submission" date="2020-08" db="EMBL/GenBank/DDBJ databases">
        <title>Multicomponent nature underlies the extraordinary mechanical properties of spider dragline silk.</title>
        <authorList>
            <person name="Kono N."/>
            <person name="Nakamura H."/>
            <person name="Mori M."/>
            <person name="Yoshida Y."/>
            <person name="Ohtoshi R."/>
            <person name="Malay A.D."/>
            <person name="Moran D.A.P."/>
            <person name="Tomita M."/>
            <person name="Numata K."/>
            <person name="Arakawa K."/>
        </authorList>
    </citation>
    <scope>NUCLEOTIDE SEQUENCE</scope>
</reference>
<dbReference type="InterPro" id="IPR053231">
    <property type="entry name" value="GPCR_LN-TM7"/>
</dbReference>
<gene>
    <name evidence="2" type="primary">NCL1_53647</name>
    <name evidence="2" type="ORF">NPIL_277381</name>
</gene>
<dbReference type="Proteomes" id="UP000887013">
    <property type="component" value="Unassembled WGS sequence"/>
</dbReference>
<evidence type="ECO:0000256" key="1">
    <source>
        <dbReference type="SAM" id="SignalP"/>
    </source>
</evidence>
<dbReference type="PANTHER" id="PTHR45902">
    <property type="entry name" value="LATROPHILIN RECEPTOR-LIKE PROTEIN A"/>
    <property type="match status" value="1"/>
</dbReference>
<dbReference type="OrthoDB" id="6134459at2759"/>
<proteinExistence type="predicted"/>
<dbReference type="EMBL" id="BMAW01040277">
    <property type="protein sequence ID" value="GFU59082.1"/>
    <property type="molecule type" value="Genomic_DNA"/>
</dbReference>
<dbReference type="AlphaFoldDB" id="A0A8X6R8Z3"/>
<keyword evidence="3" id="KW-1185">Reference proteome</keyword>
<evidence type="ECO:0000313" key="2">
    <source>
        <dbReference type="EMBL" id="GFU59082.1"/>
    </source>
</evidence>
<sequence length="345" mass="39642">MTKLEKFGFIILVSASFSQAVDYRELSRWTSGSCPPRDNCRLIGDKSFAERNCECDQFCSAFQDCCIDAPDSPLWRIFRSRSTTCMPYGNESSVGAYVVGNCPANYAGPKKVKDFCEGHDDFEDPFFSTPVTDVLANVTFRNRYCVECNRAVTPSLKSWFISIKFENLPTHYPSEEFVWKHLEFIPLLKKWGIRTSRRFYPSVFIFHKPDNITSIRQCRLNLISSCPPDFTRVGLKKTCELYTSVVYSGERAYRNIQCAVCNGENPRHLSCTKSQKNNEIENDPFPSLSHPFEMIVDFNLTKNAEENTTENCETGSVMDYFLKKCRRIECALPNYTFNNGKCKKN</sequence>
<comment type="caution">
    <text evidence="2">The sequence shown here is derived from an EMBL/GenBank/DDBJ whole genome shotgun (WGS) entry which is preliminary data.</text>
</comment>
<protein>
    <submittedName>
        <fullName evidence="2">SMB domain-containing protein</fullName>
    </submittedName>
</protein>